<keyword evidence="12 19" id="KW-1133">Transmembrane helix</keyword>
<feature type="transmembrane region" description="Helical" evidence="19">
    <location>
        <begin position="106"/>
        <end position="126"/>
    </location>
</feature>
<evidence type="ECO:0000256" key="7">
    <source>
        <dbReference type="ARBA" id="ARBA00022475"/>
    </source>
</evidence>
<evidence type="ECO:0000256" key="1">
    <source>
        <dbReference type="ARBA" id="ARBA00001946"/>
    </source>
</evidence>
<dbReference type="GO" id="GO:0005886">
    <property type="term" value="C:plasma membrane"/>
    <property type="evidence" value="ECO:0007669"/>
    <property type="project" value="UniProtKB-SubCell"/>
</dbReference>
<evidence type="ECO:0000256" key="12">
    <source>
        <dbReference type="ARBA" id="ARBA00022989"/>
    </source>
</evidence>
<comment type="subcellular location">
    <subcellularLocation>
        <location evidence="2 19">Cell membrane</location>
        <topology evidence="2 19">Multi-pass membrane protein</topology>
    </subcellularLocation>
</comment>
<keyword evidence="10 19" id="KW-0812">Transmembrane</keyword>
<comment type="similarity">
    <text evidence="4 19">Belongs to the CobS family.</text>
</comment>
<evidence type="ECO:0000313" key="21">
    <source>
        <dbReference type="Proteomes" id="UP000027936"/>
    </source>
</evidence>
<keyword evidence="8 19" id="KW-0169">Cobalamin biosynthesis</keyword>
<evidence type="ECO:0000256" key="10">
    <source>
        <dbReference type="ARBA" id="ARBA00022692"/>
    </source>
</evidence>
<evidence type="ECO:0000256" key="15">
    <source>
        <dbReference type="ARBA" id="ARBA00032605"/>
    </source>
</evidence>
<keyword evidence="13 19" id="KW-0472">Membrane</keyword>
<dbReference type="GO" id="GO:0009236">
    <property type="term" value="P:cobalamin biosynthetic process"/>
    <property type="evidence" value="ECO:0007669"/>
    <property type="project" value="UniProtKB-UniRule"/>
</dbReference>
<evidence type="ECO:0000256" key="4">
    <source>
        <dbReference type="ARBA" id="ARBA00010561"/>
    </source>
</evidence>
<feature type="transmembrane region" description="Helical" evidence="19">
    <location>
        <begin position="60"/>
        <end position="78"/>
    </location>
</feature>
<feature type="transmembrane region" description="Helical" evidence="19">
    <location>
        <begin position="133"/>
        <end position="157"/>
    </location>
</feature>
<dbReference type="PATRIC" id="fig|1348973.3.peg.1752"/>
<dbReference type="GO" id="GO:0008818">
    <property type="term" value="F:cobalamin 5'-phosphate synthase activity"/>
    <property type="evidence" value="ECO:0007669"/>
    <property type="project" value="UniProtKB-UniRule"/>
</dbReference>
<dbReference type="Pfam" id="PF02654">
    <property type="entry name" value="CobS"/>
    <property type="match status" value="1"/>
</dbReference>
<comment type="pathway">
    <text evidence="3 19">Cofactor biosynthesis; adenosylcobalamin biosynthesis; adenosylcobalamin from cob(II)yrinate a,c-diamide: step 7/7.</text>
</comment>
<dbReference type="AlphaFoldDB" id="A0A072P0E3"/>
<evidence type="ECO:0000256" key="9">
    <source>
        <dbReference type="ARBA" id="ARBA00022679"/>
    </source>
</evidence>
<dbReference type="EMBL" id="JJRY01000005">
    <property type="protein sequence ID" value="KEF38975.1"/>
    <property type="molecule type" value="Genomic_DNA"/>
</dbReference>
<name>A0A072P0E3_SCHAZ</name>
<dbReference type="Proteomes" id="UP000027936">
    <property type="component" value="Unassembled WGS sequence"/>
</dbReference>
<evidence type="ECO:0000313" key="20">
    <source>
        <dbReference type="EMBL" id="KEF38975.1"/>
    </source>
</evidence>
<dbReference type="UniPathway" id="UPA00148">
    <property type="reaction ID" value="UER00238"/>
</dbReference>
<comment type="function">
    <text evidence="14 19">Joins adenosylcobinamide-GDP and alpha-ribazole to generate adenosylcobalamin (Ado-cobalamin). Also synthesizes adenosylcobalamin 5'-phosphate from adenosylcobinamide-GDP and alpha-ribazole 5'-phosphate.</text>
</comment>
<keyword evidence="7 19" id="KW-1003">Cell membrane</keyword>
<accession>A0A072P0E3</accession>
<evidence type="ECO:0000256" key="17">
    <source>
        <dbReference type="ARBA" id="ARBA00048623"/>
    </source>
</evidence>
<dbReference type="NCBIfam" id="TIGR00317">
    <property type="entry name" value="cobS"/>
    <property type="match status" value="1"/>
</dbReference>
<evidence type="ECO:0000256" key="18">
    <source>
        <dbReference type="ARBA" id="ARBA00049504"/>
    </source>
</evidence>
<dbReference type="GO" id="GO:0051073">
    <property type="term" value="F:adenosylcobinamide-GDP ribazoletransferase activity"/>
    <property type="evidence" value="ECO:0007669"/>
    <property type="project" value="UniProtKB-UniRule"/>
</dbReference>
<evidence type="ECO:0000256" key="14">
    <source>
        <dbReference type="ARBA" id="ARBA00025228"/>
    </source>
</evidence>
<reference evidence="20 21" key="1">
    <citation type="submission" date="2014-04" db="EMBL/GenBank/DDBJ databases">
        <title>Draft genome sequence of Bacillus azotoformans MEV2011, a (co-) denitrifying strain unable to grow in the presence of oxygen.</title>
        <authorList>
            <person name="Nielsen M."/>
            <person name="Schreiber L."/>
            <person name="Finster K."/>
            <person name="Schramm A."/>
        </authorList>
    </citation>
    <scope>NUCLEOTIDE SEQUENCE [LARGE SCALE GENOMIC DNA]</scope>
    <source>
        <strain evidence="20 21">MEV2011</strain>
    </source>
</reference>
<organism evidence="20 21">
    <name type="scientific">Schinkia azotoformans MEV2011</name>
    <dbReference type="NCBI Taxonomy" id="1348973"/>
    <lineage>
        <taxon>Bacteria</taxon>
        <taxon>Bacillati</taxon>
        <taxon>Bacillota</taxon>
        <taxon>Bacilli</taxon>
        <taxon>Bacillales</taxon>
        <taxon>Bacillaceae</taxon>
        <taxon>Calidifontibacillus/Schinkia group</taxon>
        <taxon>Schinkia</taxon>
    </lineage>
</organism>
<feature type="transmembrane region" description="Helical" evidence="19">
    <location>
        <begin position="169"/>
        <end position="190"/>
    </location>
</feature>
<dbReference type="InterPro" id="IPR003805">
    <property type="entry name" value="CobS"/>
</dbReference>
<dbReference type="RefSeq" id="WP_051678131.1">
    <property type="nucleotide sequence ID" value="NZ_JJRY01000005.1"/>
</dbReference>
<evidence type="ECO:0000256" key="11">
    <source>
        <dbReference type="ARBA" id="ARBA00022842"/>
    </source>
</evidence>
<feature type="transmembrane region" description="Helical" evidence="19">
    <location>
        <begin position="32"/>
        <end position="48"/>
    </location>
</feature>
<protein>
    <recommendedName>
        <fullName evidence="6 19">Adenosylcobinamide-GDP ribazoletransferase</fullName>
        <ecNumber evidence="5 19">2.7.8.26</ecNumber>
    </recommendedName>
    <alternativeName>
        <fullName evidence="16 19">Cobalamin synthase</fullName>
    </alternativeName>
    <alternativeName>
        <fullName evidence="15 19">Cobalamin-5'-phosphate synthase</fullName>
    </alternativeName>
</protein>
<dbReference type="OrthoDB" id="9794626at2"/>
<dbReference type="PANTHER" id="PTHR34148:SF1">
    <property type="entry name" value="ADENOSYLCOBINAMIDE-GDP RIBAZOLETRANSFERASE"/>
    <property type="match status" value="1"/>
</dbReference>
<feature type="transmembrane region" description="Helical" evidence="19">
    <location>
        <begin position="195"/>
        <end position="212"/>
    </location>
</feature>
<proteinExistence type="inferred from homology"/>
<comment type="caution">
    <text evidence="20">The sequence shown here is derived from an EMBL/GenBank/DDBJ whole genome shotgun (WGS) entry which is preliminary data.</text>
</comment>
<comment type="catalytic activity">
    <reaction evidence="17 19">
        <text>alpha-ribazole + adenosylcob(III)inamide-GDP = adenosylcob(III)alamin + GMP + H(+)</text>
        <dbReference type="Rhea" id="RHEA:16049"/>
        <dbReference type="ChEBI" id="CHEBI:10329"/>
        <dbReference type="ChEBI" id="CHEBI:15378"/>
        <dbReference type="ChEBI" id="CHEBI:18408"/>
        <dbReference type="ChEBI" id="CHEBI:58115"/>
        <dbReference type="ChEBI" id="CHEBI:60487"/>
        <dbReference type="EC" id="2.7.8.26"/>
    </reaction>
</comment>
<evidence type="ECO:0000256" key="13">
    <source>
        <dbReference type="ARBA" id="ARBA00023136"/>
    </source>
</evidence>
<feature type="transmembrane region" description="Helical" evidence="19">
    <location>
        <begin position="224"/>
        <end position="242"/>
    </location>
</feature>
<evidence type="ECO:0000256" key="16">
    <source>
        <dbReference type="ARBA" id="ARBA00032853"/>
    </source>
</evidence>
<evidence type="ECO:0000256" key="6">
    <source>
        <dbReference type="ARBA" id="ARBA00015850"/>
    </source>
</evidence>
<sequence length="246" mass="27625">MMKPLFNAIAFLSRIPIPNISFTKEDWEKSPAYYPIVGAIIGVFLLLVAKGLHFFLPETITAFCIVLFWIFLTGGLHLDGWMDLADGLGSSRTREQMLEIMKDSRVGAMGVIAAILLIGGKIIVTYELIKQGVVIPLLLAPLLGRFIILPAIKYWPYRQNGIADGLGKYISHFTILFHSLWILLLTYYLVDLMGVIVILVSALLNSLFLVNIYKKLKVLTGDCYGAIIEWAEVNFLFLYLLIGRIL</sequence>
<evidence type="ECO:0000256" key="2">
    <source>
        <dbReference type="ARBA" id="ARBA00004651"/>
    </source>
</evidence>
<dbReference type="EC" id="2.7.8.26" evidence="5 19"/>
<keyword evidence="9 19" id="KW-0808">Transferase</keyword>
<evidence type="ECO:0000256" key="19">
    <source>
        <dbReference type="HAMAP-Rule" id="MF_00719"/>
    </source>
</evidence>
<evidence type="ECO:0000256" key="8">
    <source>
        <dbReference type="ARBA" id="ARBA00022573"/>
    </source>
</evidence>
<dbReference type="PANTHER" id="PTHR34148">
    <property type="entry name" value="ADENOSYLCOBINAMIDE-GDP RIBAZOLETRANSFERASE"/>
    <property type="match status" value="1"/>
</dbReference>
<gene>
    <name evidence="19" type="primary">cobS</name>
    <name evidence="20" type="ORF">M670_01792</name>
</gene>
<evidence type="ECO:0000256" key="5">
    <source>
        <dbReference type="ARBA" id="ARBA00013200"/>
    </source>
</evidence>
<comment type="catalytic activity">
    <reaction evidence="18 19">
        <text>alpha-ribazole 5'-phosphate + adenosylcob(III)inamide-GDP = adenosylcob(III)alamin 5'-phosphate + GMP + H(+)</text>
        <dbReference type="Rhea" id="RHEA:23560"/>
        <dbReference type="ChEBI" id="CHEBI:15378"/>
        <dbReference type="ChEBI" id="CHEBI:57918"/>
        <dbReference type="ChEBI" id="CHEBI:58115"/>
        <dbReference type="ChEBI" id="CHEBI:60487"/>
        <dbReference type="ChEBI" id="CHEBI:60493"/>
        <dbReference type="EC" id="2.7.8.26"/>
    </reaction>
</comment>
<comment type="cofactor">
    <cofactor evidence="1 19">
        <name>Mg(2+)</name>
        <dbReference type="ChEBI" id="CHEBI:18420"/>
    </cofactor>
</comment>
<dbReference type="HAMAP" id="MF_00719">
    <property type="entry name" value="CobS"/>
    <property type="match status" value="1"/>
</dbReference>
<evidence type="ECO:0000256" key="3">
    <source>
        <dbReference type="ARBA" id="ARBA00004663"/>
    </source>
</evidence>
<keyword evidence="11 19" id="KW-0460">Magnesium</keyword>